<name>P89112_9TOMB</name>
<keyword evidence="3" id="KW-1185">Reference proteome</keyword>
<dbReference type="EMBL" id="U72332">
    <property type="protein sequence ID" value="AAB36713.1"/>
    <property type="molecule type" value="Genomic_RNA"/>
</dbReference>
<evidence type="ECO:0000256" key="1">
    <source>
        <dbReference type="SAM" id="Phobius"/>
    </source>
</evidence>
<sequence length="75" mass="8211">MGRIRAWLLLLLLVQLGQCVFLIGVGLRSPRNRSAPLDLCWGCRISLMLSCLYDLVLLLVSPGPLGRVPGLRGNP</sequence>
<dbReference type="Proteomes" id="UP000203414">
    <property type="component" value="Segment"/>
</dbReference>
<feature type="transmembrane region" description="Helical" evidence="1">
    <location>
        <begin position="6"/>
        <end position="27"/>
    </location>
</feature>
<keyword evidence="1" id="KW-0812">Transmembrane</keyword>
<keyword evidence="1" id="KW-0472">Membrane</keyword>
<evidence type="ECO:0000313" key="2">
    <source>
        <dbReference type="EMBL" id="AAB36713.1"/>
    </source>
</evidence>
<dbReference type="GeneID" id="1442418"/>
<organism evidence="2">
    <name type="scientific">Saguaro cactus virus</name>
    <dbReference type="NCBI Taxonomy" id="52274"/>
    <lineage>
        <taxon>Viruses</taxon>
        <taxon>Riboviria</taxon>
        <taxon>Orthornavirae</taxon>
        <taxon>Kitrinoviricota</taxon>
        <taxon>Tolucaviricetes</taxon>
        <taxon>Tolivirales</taxon>
        <taxon>Tombusviridae</taxon>
        <taxon>Procedovirinae</taxon>
        <taxon>Alphacarmovirus</taxon>
        <taxon>Alphacarmovirus cacti</taxon>
    </lineage>
</organism>
<reference evidence="2" key="1">
    <citation type="journal article" date="1996" name="J. Gen. Virol.">
        <title>Genome Organization and Gene Expression of Saguaro Cactus Carmovirus.</title>
        <authorList>
            <person name="Xiong Z."/>
            <person name="Weng Z."/>
        </authorList>
    </citation>
    <scope>NUCLEOTIDE SEQUENCE [LARGE SCALE GENOMIC DNA]</scope>
</reference>
<keyword evidence="1" id="KW-1133">Transmembrane helix</keyword>
<dbReference type="RefSeq" id="NP_044389.1">
    <property type="nucleotide sequence ID" value="NC_001780.1"/>
</dbReference>
<proteinExistence type="predicted"/>
<gene>
    <name evidence="2" type="primary">SCVCP</name>
</gene>
<evidence type="ECO:0000313" key="3">
    <source>
        <dbReference type="Proteomes" id="UP000203414"/>
    </source>
</evidence>
<dbReference type="OrthoDB" id="17533at10239"/>
<accession>P89112</accession>
<protein>
    <submittedName>
        <fullName evidence="2">Uncharacterized protein SCVCP</fullName>
    </submittedName>
</protein>